<dbReference type="Proteomes" id="UP000198654">
    <property type="component" value="Unassembled WGS sequence"/>
</dbReference>
<organism evidence="1 2">
    <name type="scientific">Modicisalibacter muralis</name>
    <dbReference type="NCBI Taxonomy" id="119000"/>
    <lineage>
        <taxon>Bacteria</taxon>
        <taxon>Pseudomonadati</taxon>
        <taxon>Pseudomonadota</taxon>
        <taxon>Gammaproteobacteria</taxon>
        <taxon>Oceanospirillales</taxon>
        <taxon>Halomonadaceae</taxon>
        <taxon>Modicisalibacter</taxon>
    </lineage>
</organism>
<proteinExistence type="predicted"/>
<keyword evidence="2" id="KW-1185">Reference proteome</keyword>
<accession>A0A1G9NUS3</accession>
<evidence type="ECO:0000313" key="1">
    <source>
        <dbReference type="EMBL" id="SDL89777.1"/>
    </source>
</evidence>
<evidence type="ECO:0000313" key="2">
    <source>
        <dbReference type="Proteomes" id="UP000198654"/>
    </source>
</evidence>
<protein>
    <submittedName>
        <fullName evidence="1">Transposase DDE domain group 1</fullName>
    </submittedName>
</protein>
<dbReference type="RefSeq" id="WP_089729709.1">
    <property type="nucleotide sequence ID" value="NZ_FNGI01000008.1"/>
</dbReference>
<dbReference type="AlphaFoldDB" id="A0A1G9NUS3"/>
<reference evidence="1 2" key="1">
    <citation type="submission" date="2016-10" db="EMBL/GenBank/DDBJ databases">
        <authorList>
            <person name="de Groot N.N."/>
        </authorList>
    </citation>
    <scope>NUCLEOTIDE SEQUENCE [LARGE SCALE GENOMIC DNA]</scope>
    <source>
        <strain evidence="1 2">DSM 14789</strain>
    </source>
</reference>
<dbReference type="EMBL" id="FNGI01000008">
    <property type="protein sequence ID" value="SDL89777.1"/>
    <property type="molecule type" value="Genomic_DNA"/>
</dbReference>
<gene>
    <name evidence="1" type="ORF">SAMN05661010_02855</name>
</gene>
<sequence>MRHDDAAQNQAAGQQAFTLQGLTQAHHADVDPVHGEQLGRHFSGFYDGYCLLPLYVSCDQQLLVSYLRPVYCEVLFNPRAFHNR</sequence>
<name>A0A1G9NUS3_9GAMM</name>